<dbReference type="Proteomes" id="UP000649617">
    <property type="component" value="Unassembled WGS sequence"/>
</dbReference>
<dbReference type="PROSITE" id="PS50082">
    <property type="entry name" value="WD_REPEATS_2"/>
    <property type="match status" value="1"/>
</dbReference>
<keyword evidence="1 3" id="KW-0853">WD repeat</keyword>
<reference evidence="4" key="1">
    <citation type="submission" date="2021-02" db="EMBL/GenBank/DDBJ databases">
        <authorList>
            <person name="Dougan E. K."/>
            <person name="Rhodes N."/>
            <person name="Thang M."/>
            <person name="Chan C."/>
        </authorList>
    </citation>
    <scope>NUCLEOTIDE SEQUENCE</scope>
</reference>
<keyword evidence="5" id="KW-1185">Reference proteome</keyword>
<dbReference type="GO" id="GO:1990234">
    <property type="term" value="C:transferase complex"/>
    <property type="evidence" value="ECO:0007669"/>
    <property type="project" value="UniProtKB-ARBA"/>
</dbReference>
<dbReference type="PANTHER" id="PTHR22847:SF637">
    <property type="entry name" value="WD REPEAT DOMAIN 5B"/>
    <property type="match status" value="1"/>
</dbReference>
<accession>A0A812WI37</accession>
<dbReference type="AlphaFoldDB" id="A0A812WI37"/>
<dbReference type="Gene3D" id="2.130.10.10">
    <property type="entry name" value="YVTN repeat-like/Quinoprotein amine dehydrogenase"/>
    <property type="match status" value="1"/>
</dbReference>
<dbReference type="SMART" id="SM00320">
    <property type="entry name" value="WD40"/>
    <property type="match status" value="3"/>
</dbReference>
<dbReference type="InterPro" id="IPR036322">
    <property type="entry name" value="WD40_repeat_dom_sf"/>
</dbReference>
<dbReference type="OrthoDB" id="440124at2759"/>
<feature type="non-terminal residue" evidence="4">
    <location>
        <position position="1"/>
    </location>
</feature>
<protein>
    <submittedName>
        <fullName evidence="4">Uncharacterized protein</fullName>
    </submittedName>
</protein>
<dbReference type="SUPFAM" id="SSF50978">
    <property type="entry name" value="WD40 repeat-like"/>
    <property type="match status" value="1"/>
</dbReference>
<evidence type="ECO:0000256" key="2">
    <source>
        <dbReference type="ARBA" id="ARBA00022737"/>
    </source>
</evidence>
<proteinExistence type="predicted"/>
<feature type="repeat" description="WD" evidence="3">
    <location>
        <begin position="75"/>
        <end position="109"/>
    </location>
</feature>
<evidence type="ECO:0000256" key="1">
    <source>
        <dbReference type="ARBA" id="ARBA00022574"/>
    </source>
</evidence>
<gene>
    <name evidence="4" type="ORF">SPIL2461_LOCUS18582</name>
</gene>
<keyword evidence="2" id="KW-0677">Repeat</keyword>
<dbReference type="PROSITE" id="PS50294">
    <property type="entry name" value="WD_REPEATS_REGION"/>
    <property type="match status" value="1"/>
</dbReference>
<evidence type="ECO:0000256" key="3">
    <source>
        <dbReference type="PROSITE-ProRule" id="PRU00221"/>
    </source>
</evidence>
<evidence type="ECO:0000313" key="4">
    <source>
        <dbReference type="EMBL" id="CAE7672663.1"/>
    </source>
</evidence>
<evidence type="ECO:0000313" key="5">
    <source>
        <dbReference type="Proteomes" id="UP000649617"/>
    </source>
</evidence>
<organism evidence="4 5">
    <name type="scientific">Symbiodinium pilosum</name>
    <name type="common">Dinoflagellate</name>
    <dbReference type="NCBI Taxonomy" id="2952"/>
    <lineage>
        <taxon>Eukaryota</taxon>
        <taxon>Sar</taxon>
        <taxon>Alveolata</taxon>
        <taxon>Dinophyceae</taxon>
        <taxon>Suessiales</taxon>
        <taxon>Symbiodiniaceae</taxon>
        <taxon>Symbiodinium</taxon>
    </lineage>
</organism>
<dbReference type="InterPro" id="IPR001680">
    <property type="entry name" value="WD40_rpt"/>
</dbReference>
<dbReference type="InterPro" id="IPR015943">
    <property type="entry name" value="WD40/YVTN_repeat-like_dom_sf"/>
</dbReference>
<dbReference type="PANTHER" id="PTHR22847">
    <property type="entry name" value="WD40 REPEAT PROTEIN"/>
    <property type="match status" value="1"/>
</dbReference>
<sequence>GFNVDWGSSRCIAWGSRGQCLLWCLMTGQLLEKLVGHSQAISGMACSWEKERVLSYGAGPLCLWSLSSGPLCSHLLGHSDVVAGVEVSWEEDRAVSWADDSTLRLWDLKERVCLCEFRGHAGPVWSAQVDWDGGRMLSYSFAQRVLFLWDLKTGEPQKFPLGQKVIAWTGGAEVDWAMWLLLGASTTMRSLWPIFVPEPSASFVAPLQ</sequence>
<dbReference type="EMBL" id="CAJNIZ010043915">
    <property type="protein sequence ID" value="CAE7672663.1"/>
    <property type="molecule type" value="Genomic_DNA"/>
</dbReference>
<comment type="caution">
    <text evidence="4">The sequence shown here is derived from an EMBL/GenBank/DDBJ whole genome shotgun (WGS) entry which is preliminary data.</text>
</comment>
<name>A0A812WI37_SYMPI</name>